<name>A0A7J7KQC1_BUGNE</name>
<comment type="caution">
    <text evidence="6">The sequence shown here is derived from an EMBL/GenBank/DDBJ whole genome shotgun (WGS) entry which is preliminary data.</text>
</comment>
<evidence type="ECO:0000313" key="6">
    <source>
        <dbReference type="EMBL" id="KAF6040263.1"/>
    </source>
</evidence>
<reference evidence="6" key="1">
    <citation type="submission" date="2020-06" db="EMBL/GenBank/DDBJ databases">
        <title>Draft genome of Bugula neritina, a colonial animal packing powerful symbionts and potential medicines.</title>
        <authorList>
            <person name="Rayko M."/>
        </authorList>
    </citation>
    <scope>NUCLEOTIDE SEQUENCE [LARGE SCALE GENOMIC DNA]</scope>
    <source>
        <strain evidence="6">Kwan_BN1</strain>
    </source>
</reference>
<dbReference type="GO" id="GO:0005524">
    <property type="term" value="F:ATP binding"/>
    <property type="evidence" value="ECO:0007669"/>
    <property type="project" value="InterPro"/>
</dbReference>
<dbReference type="PROSITE" id="PS50011">
    <property type="entry name" value="PROTEIN_KINASE_DOM"/>
    <property type="match status" value="1"/>
</dbReference>
<dbReference type="OrthoDB" id="1034557at2759"/>
<keyword evidence="7" id="KW-1185">Reference proteome</keyword>
<gene>
    <name evidence="6" type="ORF">EB796_001380</name>
</gene>
<accession>A0A7J7KQC1</accession>
<dbReference type="GO" id="GO:0005737">
    <property type="term" value="C:cytoplasm"/>
    <property type="evidence" value="ECO:0007669"/>
    <property type="project" value="UniProtKB-SubCell"/>
</dbReference>
<dbReference type="PANTHER" id="PTHR13902">
    <property type="entry name" value="SERINE/THREONINE-PROTEIN KINASE WNK WITH NO LYSINE -RELATED"/>
    <property type="match status" value="1"/>
</dbReference>
<evidence type="ECO:0000256" key="2">
    <source>
        <dbReference type="ARBA" id="ARBA00022490"/>
    </source>
</evidence>
<dbReference type="InterPro" id="IPR000719">
    <property type="entry name" value="Prot_kinase_dom"/>
</dbReference>
<evidence type="ECO:0000256" key="4">
    <source>
        <dbReference type="SAM" id="MobiDB-lite"/>
    </source>
</evidence>
<dbReference type="GO" id="GO:0004672">
    <property type="term" value="F:protein kinase activity"/>
    <property type="evidence" value="ECO:0007669"/>
    <property type="project" value="InterPro"/>
</dbReference>
<feature type="compositionally biased region" description="Basic and acidic residues" evidence="4">
    <location>
        <begin position="420"/>
        <end position="431"/>
    </location>
</feature>
<dbReference type="AlphaFoldDB" id="A0A7J7KQC1"/>
<evidence type="ECO:0000256" key="3">
    <source>
        <dbReference type="ARBA" id="ARBA00022553"/>
    </source>
</evidence>
<evidence type="ECO:0000256" key="1">
    <source>
        <dbReference type="ARBA" id="ARBA00004496"/>
    </source>
</evidence>
<feature type="compositionally biased region" description="Acidic residues" evidence="4">
    <location>
        <begin position="49"/>
        <end position="64"/>
    </location>
</feature>
<dbReference type="Gene3D" id="3.30.200.20">
    <property type="entry name" value="Phosphorylase Kinase, domain 1"/>
    <property type="match status" value="1"/>
</dbReference>
<proteinExistence type="predicted"/>
<organism evidence="6 7">
    <name type="scientific">Bugula neritina</name>
    <name type="common">Brown bryozoan</name>
    <name type="synonym">Sertularia neritina</name>
    <dbReference type="NCBI Taxonomy" id="10212"/>
    <lineage>
        <taxon>Eukaryota</taxon>
        <taxon>Metazoa</taxon>
        <taxon>Spiralia</taxon>
        <taxon>Lophotrochozoa</taxon>
        <taxon>Bryozoa</taxon>
        <taxon>Gymnolaemata</taxon>
        <taxon>Cheilostomatida</taxon>
        <taxon>Flustrina</taxon>
        <taxon>Buguloidea</taxon>
        <taxon>Bugulidae</taxon>
        <taxon>Bugula</taxon>
    </lineage>
</organism>
<evidence type="ECO:0000259" key="5">
    <source>
        <dbReference type="PROSITE" id="PS50011"/>
    </source>
</evidence>
<dbReference type="SUPFAM" id="SSF56112">
    <property type="entry name" value="Protein kinase-like (PK-like)"/>
    <property type="match status" value="1"/>
</dbReference>
<feature type="domain" description="Protein kinase" evidence="5">
    <location>
        <begin position="77"/>
        <end position="334"/>
    </location>
</feature>
<dbReference type="EMBL" id="VXIV02000163">
    <property type="protein sequence ID" value="KAF6040263.1"/>
    <property type="molecule type" value="Genomic_DNA"/>
</dbReference>
<comment type="subcellular location">
    <subcellularLocation>
        <location evidence="1">Cytoplasm</location>
    </subcellularLocation>
</comment>
<dbReference type="InterPro" id="IPR011009">
    <property type="entry name" value="Kinase-like_dom_sf"/>
</dbReference>
<dbReference type="Gene3D" id="1.10.510.10">
    <property type="entry name" value="Transferase(Phosphotransferase) domain 1"/>
    <property type="match status" value="1"/>
</dbReference>
<protein>
    <submittedName>
        <fullName evidence="6">NRBP1</fullName>
    </submittedName>
</protein>
<sequence length="558" mass="63245">MEPYSHVKQRCDCNAIVIDIIKTFMMSEEKQKENHIAEVEQQPQVAADDTNENEHDSESDDEMILEESPCGRWQKRKEGVQQQEVPGIDQAFLAMDTEEGVEVVWNEVQFSEKKKLNAKQEQIKQVFDNLINLEHANIAKLHKYWFDNKSPNPRIIFITEYMSSGSLKNFLIKAPKRSIKTWKRWTTQILSALSYLHGCDPPIIHGNLTLDMIFLQHNGLIKISSVAPDAIHNHVRTCTMQMKNMHYIAPEYETPSQVSAAVDIYSFGICALGMITKVLPLSADSKEAPVHLENIQKAVDSIEDPLLKQFVTVCLNKDPSSRPTARKLLFHPALFEIHALKLVAAHSFVQYLSKIPNENIREELQQSMRVVPSAVIAQIKHTDGREPVNWLFSQVPAALELEKFVEDVKNGVYPILSRGESRSKMSREPTRPRAVSPDQVDNSEKSELPEPNEVEQRSIISMECQFEKNAEGAITMTLTLKFDDKMNRQLTTELLDEDTAVAIADELEKYALINGQDKEKLSLLIEEEQRTYMAKAAVAAVISQSEEETVAQPPVVSA</sequence>
<evidence type="ECO:0000313" key="7">
    <source>
        <dbReference type="Proteomes" id="UP000593567"/>
    </source>
</evidence>
<keyword evidence="2" id="KW-0963">Cytoplasm</keyword>
<dbReference type="Pfam" id="PF00069">
    <property type="entry name" value="Pkinase"/>
    <property type="match status" value="1"/>
</dbReference>
<keyword evidence="3" id="KW-0597">Phosphoprotein</keyword>
<feature type="region of interest" description="Disordered" evidence="4">
    <location>
        <begin position="32"/>
        <end position="64"/>
    </location>
</feature>
<dbReference type="Proteomes" id="UP000593567">
    <property type="component" value="Unassembled WGS sequence"/>
</dbReference>
<dbReference type="InterPro" id="IPR050588">
    <property type="entry name" value="WNK_Ser-Thr_kinase"/>
</dbReference>
<feature type="region of interest" description="Disordered" evidence="4">
    <location>
        <begin position="420"/>
        <end position="454"/>
    </location>
</feature>
<dbReference type="FunFam" id="3.30.200.20:FF:000098">
    <property type="entry name" value="Nuclear receptor-binding protein 1"/>
    <property type="match status" value="1"/>
</dbReference>